<gene>
    <name evidence="2" type="ORF">OJAV_G00127550</name>
</gene>
<reference evidence="2 3" key="1">
    <citation type="submission" date="2018-11" db="EMBL/GenBank/DDBJ databases">
        <authorList>
            <person name="Lopez-Roques C."/>
            <person name="Donnadieu C."/>
            <person name="Bouchez O."/>
            <person name="Klopp C."/>
            <person name="Cabau C."/>
            <person name="Zahm M."/>
        </authorList>
    </citation>
    <scope>NUCLEOTIDE SEQUENCE [LARGE SCALE GENOMIC DNA]</scope>
    <source>
        <strain evidence="2">RS831</strain>
        <tissue evidence="2">Whole body</tissue>
    </source>
</reference>
<keyword evidence="3" id="KW-1185">Reference proteome</keyword>
<proteinExistence type="predicted"/>
<accession>A0A437CP37</accession>
<organism evidence="2 3">
    <name type="scientific">Oryzias javanicus</name>
    <name type="common">Javanese ricefish</name>
    <name type="synonym">Aplocheilus javanicus</name>
    <dbReference type="NCBI Taxonomy" id="123683"/>
    <lineage>
        <taxon>Eukaryota</taxon>
        <taxon>Metazoa</taxon>
        <taxon>Chordata</taxon>
        <taxon>Craniata</taxon>
        <taxon>Vertebrata</taxon>
        <taxon>Euteleostomi</taxon>
        <taxon>Actinopterygii</taxon>
        <taxon>Neopterygii</taxon>
        <taxon>Teleostei</taxon>
        <taxon>Neoteleostei</taxon>
        <taxon>Acanthomorphata</taxon>
        <taxon>Ovalentaria</taxon>
        <taxon>Atherinomorphae</taxon>
        <taxon>Beloniformes</taxon>
        <taxon>Adrianichthyidae</taxon>
        <taxon>Oryziinae</taxon>
        <taxon>Oryzias</taxon>
    </lineage>
</organism>
<feature type="region of interest" description="Disordered" evidence="1">
    <location>
        <begin position="60"/>
        <end position="83"/>
    </location>
</feature>
<evidence type="ECO:0000313" key="3">
    <source>
        <dbReference type="Proteomes" id="UP000283210"/>
    </source>
</evidence>
<evidence type="ECO:0000256" key="1">
    <source>
        <dbReference type="SAM" id="MobiDB-lite"/>
    </source>
</evidence>
<sequence length="135" mass="14433">MERRGHVELGRRMRHVCDLSGTSNGRVPPMSGGEQTGRLRCCLGRVQPLLPQLLHVPLGEAEQPLPPLPTRLGGAENRQMRTEPAGCPEPFCHSPVPPSCSPSHVSCSRGVEGGRGTNTCTDQLLYASEASGRDG</sequence>
<reference evidence="2 3" key="2">
    <citation type="submission" date="2019-01" db="EMBL/GenBank/DDBJ databases">
        <title>A chromosome length genome reference of the Java medaka (oryzias javanicus).</title>
        <authorList>
            <person name="Herpin A."/>
            <person name="Takehana Y."/>
            <person name="Naruse K."/>
            <person name="Ansai S."/>
            <person name="Kawaguchi M."/>
        </authorList>
    </citation>
    <scope>NUCLEOTIDE SEQUENCE [LARGE SCALE GENOMIC DNA]</scope>
    <source>
        <strain evidence="2">RS831</strain>
        <tissue evidence="2">Whole body</tissue>
    </source>
</reference>
<protein>
    <submittedName>
        <fullName evidence="2">Uncharacterized protein</fullName>
    </submittedName>
</protein>
<dbReference type="AlphaFoldDB" id="A0A437CP37"/>
<dbReference type="Proteomes" id="UP000283210">
    <property type="component" value="Chromosome 13"/>
</dbReference>
<name>A0A437CP37_ORYJA</name>
<dbReference type="EMBL" id="CM012449">
    <property type="protein sequence ID" value="RVE64596.1"/>
    <property type="molecule type" value="Genomic_DNA"/>
</dbReference>
<evidence type="ECO:0000313" key="2">
    <source>
        <dbReference type="EMBL" id="RVE64596.1"/>
    </source>
</evidence>